<dbReference type="Gene3D" id="3.90.1490.10">
    <property type="entry name" value="putative n-type atp pyrophosphatase, domain 2"/>
    <property type="match status" value="1"/>
</dbReference>
<gene>
    <name evidence="2" type="ORF">I6U50_10815</name>
</gene>
<dbReference type="Proteomes" id="UP000635665">
    <property type="component" value="Unassembled WGS sequence"/>
</dbReference>
<dbReference type="CDD" id="cd01994">
    <property type="entry name" value="AANH_PF0828-like"/>
    <property type="match status" value="1"/>
</dbReference>
<keyword evidence="3" id="KW-1185">Reference proteome</keyword>
<dbReference type="PIRSF" id="PIRSF039123">
    <property type="entry name" value="Diphthamide_synthase"/>
    <property type="match status" value="1"/>
</dbReference>
<reference evidence="2 3" key="1">
    <citation type="submission" date="2020-12" db="EMBL/GenBank/DDBJ databases">
        <title>Salegentibacter orientalis sp. nov., isolated from costal sediment.</title>
        <authorList>
            <person name="Lian F.-B."/>
        </authorList>
    </citation>
    <scope>NUCLEOTIDE SEQUENCE [LARGE SCALE GENOMIC DNA]</scope>
    <source>
        <strain evidence="2 3">F60176</strain>
    </source>
</reference>
<evidence type="ECO:0000313" key="2">
    <source>
        <dbReference type="EMBL" id="MBI6120509.1"/>
    </source>
</evidence>
<feature type="domain" description="Diphthamide synthase" evidence="1">
    <location>
        <begin position="3"/>
        <end position="203"/>
    </location>
</feature>
<dbReference type="RefSeq" id="WP_198638836.1">
    <property type="nucleotide sequence ID" value="NZ_JAEHNY010000009.1"/>
</dbReference>
<dbReference type="GO" id="GO:0017178">
    <property type="term" value="F:diphthine-ammonia ligase activity"/>
    <property type="evidence" value="ECO:0007669"/>
    <property type="project" value="UniProtKB-EC"/>
</dbReference>
<keyword evidence="2" id="KW-0436">Ligase</keyword>
<organism evidence="2 3">
    <name type="scientific">Salegentibacter maritimus</name>
    <dbReference type="NCBI Taxonomy" id="2794347"/>
    <lineage>
        <taxon>Bacteria</taxon>
        <taxon>Pseudomonadati</taxon>
        <taxon>Bacteroidota</taxon>
        <taxon>Flavobacteriia</taxon>
        <taxon>Flavobacteriales</taxon>
        <taxon>Flavobacteriaceae</taxon>
        <taxon>Salegentibacter</taxon>
    </lineage>
</organism>
<protein>
    <submittedName>
        <fullName evidence="2">Diphthine--ammonia ligase</fullName>
        <ecNumber evidence="2">6.3.1.14</ecNumber>
    </submittedName>
</protein>
<dbReference type="SUPFAM" id="SSF52402">
    <property type="entry name" value="Adenine nucleotide alpha hydrolases-like"/>
    <property type="match status" value="1"/>
</dbReference>
<evidence type="ECO:0000313" key="3">
    <source>
        <dbReference type="Proteomes" id="UP000635665"/>
    </source>
</evidence>
<dbReference type="Pfam" id="PF01902">
    <property type="entry name" value="Diphthami_syn_2"/>
    <property type="match status" value="1"/>
</dbReference>
<dbReference type="InterPro" id="IPR014729">
    <property type="entry name" value="Rossmann-like_a/b/a_fold"/>
</dbReference>
<accession>A0ABS0THG4</accession>
<sequence length="241" mass="27836">MKKAYLNWSSGKDAALALYKLQERNEYSIEKLVTTVNSDVNRISMHGVRIEMLKKQAENIGLPLQQIKLNGEVSMQEYTKIMETETNRLLQEGFAYSVFGDIMLEDLKRYRENQLEKVGLKAIFPLWQENTTQLLKEFIDKGFKAIVVCVNTDKLNKSFCGRVLDESFLNDLPKDVDPCGENGEFHTFVFNGPIFKEPIRFKIGELVEKSYKPAKNSNDNCFTENQKSWDTSFVFCDLLLE</sequence>
<dbReference type="NCBIfam" id="TIGR00290">
    <property type="entry name" value="MJ0570_dom"/>
    <property type="match status" value="1"/>
</dbReference>
<dbReference type="InterPro" id="IPR030662">
    <property type="entry name" value="DPH6/MJ0570"/>
</dbReference>
<comment type="caution">
    <text evidence="2">The sequence shown here is derived from an EMBL/GenBank/DDBJ whole genome shotgun (WGS) entry which is preliminary data.</text>
</comment>
<dbReference type="InterPro" id="IPR002761">
    <property type="entry name" value="Diphthami_syn_dom"/>
</dbReference>
<dbReference type="EC" id="6.3.1.14" evidence="2"/>
<dbReference type="EMBL" id="JAEHNY010000009">
    <property type="protein sequence ID" value="MBI6120509.1"/>
    <property type="molecule type" value="Genomic_DNA"/>
</dbReference>
<proteinExistence type="predicted"/>
<name>A0ABS0THG4_9FLAO</name>
<evidence type="ECO:0000259" key="1">
    <source>
        <dbReference type="Pfam" id="PF01902"/>
    </source>
</evidence>
<dbReference type="Gene3D" id="3.40.50.620">
    <property type="entry name" value="HUPs"/>
    <property type="match status" value="1"/>
</dbReference>